<name>A0A8J4VH98_9ROSI</name>
<dbReference type="AlphaFoldDB" id="A0A8J4VH98"/>
<feature type="domain" description="Agenet" evidence="2">
    <location>
        <begin position="147"/>
        <end position="203"/>
    </location>
</feature>
<dbReference type="EMBL" id="JRKL02003239">
    <property type="protein sequence ID" value="KAF3955945.1"/>
    <property type="molecule type" value="Genomic_DNA"/>
</dbReference>
<organism evidence="3 4">
    <name type="scientific">Castanea mollissima</name>
    <name type="common">Chinese chestnut</name>
    <dbReference type="NCBI Taxonomy" id="60419"/>
    <lineage>
        <taxon>Eukaryota</taxon>
        <taxon>Viridiplantae</taxon>
        <taxon>Streptophyta</taxon>
        <taxon>Embryophyta</taxon>
        <taxon>Tracheophyta</taxon>
        <taxon>Spermatophyta</taxon>
        <taxon>Magnoliopsida</taxon>
        <taxon>eudicotyledons</taxon>
        <taxon>Gunneridae</taxon>
        <taxon>Pentapetalae</taxon>
        <taxon>rosids</taxon>
        <taxon>fabids</taxon>
        <taxon>Fagales</taxon>
        <taxon>Fagaceae</taxon>
        <taxon>Castanea</taxon>
    </lineage>
</organism>
<dbReference type="CDD" id="cd20405">
    <property type="entry name" value="Tudor_Agenet_AtDUF_rpt1_3"/>
    <property type="match status" value="1"/>
</dbReference>
<dbReference type="Pfam" id="PF05641">
    <property type="entry name" value="Agenet"/>
    <property type="match status" value="2"/>
</dbReference>
<dbReference type="InterPro" id="IPR014002">
    <property type="entry name" value="Agenet_dom_plant"/>
</dbReference>
<dbReference type="PANTHER" id="PTHR31917:SF147">
    <property type="entry name" value="AGENET DOMAIN-CONTAINING PROTEIN"/>
    <property type="match status" value="1"/>
</dbReference>
<dbReference type="PANTHER" id="PTHR31917">
    <property type="entry name" value="AGENET DOMAIN-CONTAINING PROTEIN-RELATED"/>
    <property type="match status" value="1"/>
</dbReference>
<evidence type="ECO:0000313" key="4">
    <source>
        <dbReference type="Proteomes" id="UP000737018"/>
    </source>
</evidence>
<dbReference type="Gene3D" id="2.30.30.140">
    <property type="match status" value="1"/>
</dbReference>
<evidence type="ECO:0000313" key="3">
    <source>
        <dbReference type="EMBL" id="KAF3955945.1"/>
    </source>
</evidence>
<evidence type="ECO:0000259" key="2">
    <source>
        <dbReference type="SMART" id="SM00743"/>
    </source>
</evidence>
<proteinExistence type="predicted"/>
<dbReference type="OrthoDB" id="2020707at2759"/>
<dbReference type="CDD" id="cd20406">
    <property type="entry name" value="Tudor_Agenet_AtDUF_rpt2_4"/>
    <property type="match status" value="1"/>
</dbReference>
<feature type="transmembrane region" description="Helical" evidence="1">
    <location>
        <begin position="18"/>
        <end position="41"/>
    </location>
</feature>
<keyword evidence="4" id="KW-1185">Reference proteome</keyword>
<dbReference type="InterPro" id="IPR008395">
    <property type="entry name" value="Agenet-like_dom"/>
</dbReference>
<dbReference type="SMART" id="SM00743">
    <property type="entry name" value="Agenet"/>
    <property type="match status" value="2"/>
</dbReference>
<keyword evidence="1" id="KW-0472">Membrane</keyword>
<protein>
    <recommendedName>
        <fullName evidence="2">Agenet domain-containing protein</fullName>
    </recommendedName>
</protein>
<evidence type="ECO:0000256" key="1">
    <source>
        <dbReference type="SAM" id="Phobius"/>
    </source>
</evidence>
<keyword evidence="1" id="KW-0812">Transmembrane</keyword>
<gene>
    <name evidence="3" type="ORF">CMV_018894</name>
</gene>
<accession>A0A8J4VH98</accession>
<dbReference type="Proteomes" id="UP000737018">
    <property type="component" value="Unassembled WGS sequence"/>
</dbReference>
<sequence>MAMVVVVDFGYGSGGGRFWQWVCGFWLWWWWMILALAVGFVDFGYEFRGVPPFEEEEKENMSITKEVKASDATAQKMFSKGTLVEVSSDDDGFEGAWFAATIVKAVGKDKFLVQYQSLRTDDDSGFLREEFGTLHIRPCPPETLLVDCFSLFEEIDALYNDGWWVGVISKVLGGSKYLVYFRDTDEEIEFKHSDLRPHQDWIDGKWIMASQALMKLLYF</sequence>
<reference evidence="3" key="1">
    <citation type="submission" date="2020-03" db="EMBL/GenBank/DDBJ databases">
        <title>Castanea mollissima Vanexum genome sequencing.</title>
        <authorList>
            <person name="Staton M."/>
        </authorList>
    </citation>
    <scope>NUCLEOTIDE SEQUENCE</scope>
    <source>
        <tissue evidence="3">Leaf</tissue>
    </source>
</reference>
<feature type="domain" description="Agenet" evidence="2">
    <location>
        <begin position="76"/>
        <end position="144"/>
    </location>
</feature>
<comment type="caution">
    <text evidence="3">The sequence shown here is derived from an EMBL/GenBank/DDBJ whole genome shotgun (WGS) entry which is preliminary data.</text>
</comment>
<keyword evidence="1" id="KW-1133">Transmembrane helix</keyword>